<dbReference type="SMART" id="SM00267">
    <property type="entry name" value="GGDEF"/>
    <property type="match status" value="1"/>
</dbReference>
<name>A0A418WTW8_9PROT</name>
<feature type="transmembrane region" description="Helical" evidence="3">
    <location>
        <begin position="191"/>
        <end position="213"/>
    </location>
</feature>
<dbReference type="PANTHER" id="PTHR45138:SF9">
    <property type="entry name" value="DIGUANYLATE CYCLASE DGCM-RELATED"/>
    <property type="match status" value="1"/>
</dbReference>
<evidence type="ECO:0000256" key="1">
    <source>
        <dbReference type="ARBA" id="ARBA00012528"/>
    </source>
</evidence>
<dbReference type="NCBIfam" id="TIGR00254">
    <property type="entry name" value="GGDEF"/>
    <property type="match status" value="1"/>
</dbReference>
<keyword evidence="3" id="KW-0812">Transmembrane</keyword>
<feature type="transmembrane region" description="Helical" evidence="3">
    <location>
        <begin position="125"/>
        <end position="146"/>
    </location>
</feature>
<evidence type="ECO:0000313" key="6">
    <source>
        <dbReference type="Proteomes" id="UP000284605"/>
    </source>
</evidence>
<keyword evidence="3" id="KW-1133">Transmembrane helix</keyword>
<comment type="caution">
    <text evidence="5">The sequence shown here is derived from an EMBL/GenBank/DDBJ whole genome shotgun (WGS) entry which is preliminary data.</text>
</comment>
<dbReference type="InterPro" id="IPR000160">
    <property type="entry name" value="GGDEF_dom"/>
</dbReference>
<evidence type="ECO:0000256" key="2">
    <source>
        <dbReference type="ARBA" id="ARBA00034247"/>
    </source>
</evidence>
<accession>A0A418WTW8</accession>
<sequence length="399" mass="43009">MAASVIHVPTFAIALTILITVVTVAYGALYLAGLRYRSSQTFFLAYGACTVGVAGAFARPFMPEALSVGLCNLGVGLFLVLLHRGLAHLTDQPRRPIRIDAALVAGLVLVQLALTFVWPSLGLRIVVFSAAGIIEPLLIIRMLAAVREPALRPVIRFQVAGIALLVLINVARVPLTLGDGLTSLMSPSVSLVLSFAGFFLFIITNAVGNFAFMAARNQLALQRAATEDPLTNALNRRALDFIIERELSRRLRSRGDLAVLVLDLDDFKGINDRHGHKIGDDVLRSVADRVRGCIGGFDTLARIGGEEFVVLLPECNTHGAGQVADRILRAIRQSPAAHLDGEAISITISIGGALLSGNTQEDWPSLFDRADRALYQAKLTGRDRAVFHNEPRLRLSASL</sequence>
<dbReference type="Pfam" id="PF00990">
    <property type="entry name" value="GGDEF"/>
    <property type="match status" value="1"/>
</dbReference>
<dbReference type="FunFam" id="3.30.70.270:FF:000001">
    <property type="entry name" value="Diguanylate cyclase domain protein"/>
    <property type="match status" value="1"/>
</dbReference>
<organism evidence="5 6">
    <name type="scientific">Oleomonas cavernae</name>
    <dbReference type="NCBI Taxonomy" id="2320859"/>
    <lineage>
        <taxon>Bacteria</taxon>
        <taxon>Pseudomonadati</taxon>
        <taxon>Pseudomonadota</taxon>
        <taxon>Alphaproteobacteria</taxon>
        <taxon>Acetobacterales</taxon>
        <taxon>Acetobacteraceae</taxon>
        <taxon>Oleomonas</taxon>
    </lineage>
</organism>
<dbReference type="OrthoDB" id="9812260at2"/>
<gene>
    <name evidence="5" type="ORF">D3874_01845</name>
</gene>
<dbReference type="SUPFAM" id="SSF55073">
    <property type="entry name" value="Nucleotide cyclase"/>
    <property type="match status" value="1"/>
</dbReference>
<dbReference type="PROSITE" id="PS50887">
    <property type="entry name" value="GGDEF"/>
    <property type="match status" value="1"/>
</dbReference>
<reference evidence="5 6" key="1">
    <citation type="submission" date="2018-09" db="EMBL/GenBank/DDBJ databases">
        <authorList>
            <person name="Zhu H."/>
        </authorList>
    </citation>
    <scope>NUCLEOTIDE SEQUENCE [LARGE SCALE GENOMIC DNA]</scope>
    <source>
        <strain evidence="5 6">K1W22B-8</strain>
    </source>
</reference>
<dbReference type="Gene3D" id="3.30.70.270">
    <property type="match status" value="1"/>
</dbReference>
<dbReference type="PANTHER" id="PTHR45138">
    <property type="entry name" value="REGULATORY COMPONENTS OF SENSORY TRANSDUCTION SYSTEM"/>
    <property type="match status" value="1"/>
</dbReference>
<dbReference type="InterPro" id="IPR043128">
    <property type="entry name" value="Rev_trsase/Diguanyl_cyclase"/>
</dbReference>
<keyword evidence="6" id="KW-1185">Reference proteome</keyword>
<dbReference type="CDD" id="cd01949">
    <property type="entry name" value="GGDEF"/>
    <property type="match status" value="1"/>
</dbReference>
<dbReference type="Proteomes" id="UP000284605">
    <property type="component" value="Unassembled WGS sequence"/>
</dbReference>
<dbReference type="EMBL" id="QYUK01000008">
    <property type="protein sequence ID" value="RJF94599.1"/>
    <property type="molecule type" value="Genomic_DNA"/>
</dbReference>
<feature type="transmembrane region" description="Helical" evidence="3">
    <location>
        <begin position="41"/>
        <end position="59"/>
    </location>
</feature>
<dbReference type="RefSeq" id="WP_119775829.1">
    <property type="nucleotide sequence ID" value="NZ_QYUK01000008.1"/>
</dbReference>
<evidence type="ECO:0000313" key="5">
    <source>
        <dbReference type="EMBL" id="RJF94599.1"/>
    </source>
</evidence>
<dbReference type="InterPro" id="IPR050469">
    <property type="entry name" value="Diguanylate_Cyclase"/>
</dbReference>
<protein>
    <recommendedName>
        <fullName evidence="1">diguanylate cyclase</fullName>
        <ecNumber evidence="1">2.7.7.65</ecNumber>
    </recommendedName>
</protein>
<dbReference type="EC" id="2.7.7.65" evidence="1"/>
<dbReference type="AlphaFoldDB" id="A0A418WTW8"/>
<feature type="transmembrane region" description="Helical" evidence="3">
    <location>
        <begin position="6"/>
        <end position="29"/>
    </location>
</feature>
<feature type="transmembrane region" description="Helical" evidence="3">
    <location>
        <begin position="99"/>
        <end position="119"/>
    </location>
</feature>
<feature type="transmembrane region" description="Helical" evidence="3">
    <location>
        <begin position="153"/>
        <end position="171"/>
    </location>
</feature>
<evidence type="ECO:0000259" key="4">
    <source>
        <dbReference type="PROSITE" id="PS50887"/>
    </source>
</evidence>
<feature type="domain" description="GGDEF" evidence="4">
    <location>
        <begin position="255"/>
        <end position="390"/>
    </location>
</feature>
<keyword evidence="3" id="KW-0472">Membrane</keyword>
<dbReference type="InterPro" id="IPR029787">
    <property type="entry name" value="Nucleotide_cyclase"/>
</dbReference>
<dbReference type="GO" id="GO:0052621">
    <property type="term" value="F:diguanylate cyclase activity"/>
    <property type="evidence" value="ECO:0007669"/>
    <property type="project" value="UniProtKB-EC"/>
</dbReference>
<comment type="catalytic activity">
    <reaction evidence="2">
        <text>2 GTP = 3',3'-c-di-GMP + 2 diphosphate</text>
        <dbReference type="Rhea" id="RHEA:24898"/>
        <dbReference type="ChEBI" id="CHEBI:33019"/>
        <dbReference type="ChEBI" id="CHEBI:37565"/>
        <dbReference type="ChEBI" id="CHEBI:58805"/>
        <dbReference type="EC" id="2.7.7.65"/>
    </reaction>
</comment>
<proteinExistence type="predicted"/>
<feature type="transmembrane region" description="Helical" evidence="3">
    <location>
        <begin position="65"/>
        <end position="87"/>
    </location>
</feature>
<evidence type="ECO:0000256" key="3">
    <source>
        <dbReference type="SAM" id="Phobius"/>
    </source>
</evidence>